<feature type="transmembrane region" description="Helical" evidence="1">
    <location>
        <begin position="502"/>
        <end position="519"/>
    </location>
</feature>
<keyword evidence="1" id="KW-1133">Transmembrane helix</keyword>
<proteinExistence type="predicted"/>
<feature type="transmembrane region" description="Helical" evidence="1">
    <location>
        <begin position="425"/>
        <end position="448"/>
    </location>
</feature>
<dbReference type="AlphaFoldDB" id="A0A915DA00"/>
<keyword evidence="1" id="KW-0472">Membrane</keyword>
<name>A0A915DA00_9BILA</name>
<keyword evidence="2" id="KW-1185">Reference proteome</keyword>
<sequence>MYAFRRRSTMHRPSLAFARQIFHNYHCTNGKSTKTSGVNGSQVPCRPSIRHQHSEGVVPNNEHQVVVVETAVPTLPNQPLLEGDRVYRHNDFADLIEISMNNCRIRDDLESGTTELQIWAKHIPYNNSTETCSFAAKNTWFLPSVYCQAHFPWHLQGQAAQNIHTQTSGGAFVDTGHFPGQPLLFKHNLYILLKYNEKFGLMHATTISTIITGIKPLINTVLIGVFVVRTKAHLKMLGRLDSLDRAFWSVFAKTPDVRFLSMLLFAMTFAIFCIPLSYRIFESVKLNESQPKSLTEWLCDYSFVLVPLFSVWNTLPLLYYFMCNRIICFWCRLLEQSMLQEHKNRRYSLKFYYQQFLRIADAQKSVGSLFNPFILFSLAWSLIMLCLTIYFITQPTSSLAEPITESQIRSESFRRLLTERVWLNLGWSAIQIVVATANIVVICATGTITNEMTRNILTAVLTIIPDTNAELDRFQISCFVHKMSTQYMWGMSVWRAFPLERTTFFTVVSVIITYSFLLLKLKDNTTTSQSILFNSALRQFINNGSYYNLTNTRPN</sequence>
<evidence type="ECO:0000313" key="3">
    <source>
        <dbReference type="WBParaSite" id="jg1698"/>
    </source>
</evidence>
<feature type="transmembrane region" description="Helical" evidence="1">
    <location>
        <begin position="259"/>
        <end position="281"/>
    </location>
</feature>
<evidence type="ECO:0000256" key="1">
    <source>
        <dbReference type="SAM" id="Phobius"/>
    </source>
</evidence>
<protein>
    <submittedName>
        <fullName evidence="3">Uncharacterized protein</fullName>
    </submittedName>
</protein>
<keyword evidence="1" id="KW-0812">Transmembrane</keyword>
<organism evidence="2 3">
    <name type="scientific">Ditylenchus dipsaci</name>
    <dbReference type="NCBI Taxonomy" id="166011"/>
    <lineage>
        <taxon>Eukaryota</taxon>
        <taxon>Metazoa</taxon>
        <taxon>Ecdysozoa</taxon>
        <taxon>Nematoda</taxon>
        <taxon>Chromadorea</taxon>
        <taxon>Rhabditida</taxon>
        <taxon>Tylenchina</taxon>
        <taxon>Tylenchomorpha</taxon>
        <taxon>Sphaerularioidea</taxon>
        <taxon>Anguinidae</taxon>
        <taxon>Anguininae</taxon>
        <taxon>Ditylenchus</taxon>
    </lineage>
</organism>
<feature type="transmembrane region" description="Helical" evidence="1">
    <location>
        <begin position="373"/>
        <end position="392"/>
    </location>
</feature>
<accession>A0A915DA00</accession>
<dbReference type="Proteomes" id="UP000887574">
    <property type="component" value="Unplaced"/>
</dbReference>
<evidence type="ECO:0000313" key="2">
    <source>
        <dbReference type="Proteomes" id="UP000887574"/>
    </source>
</evidence>
<feature type="transmembrane region" description="Helical" evidence="1">
    <location>
        <begin position="301"/>
        <end position="322"/>
    </location>
</feature>
<dbReference type="WBParaSite" id="jg1698">
    <property type="protein sequence ID" value="jg1698"/>
    <property type="gene ID" value="jg1698"/>
</dbReference>
<reference evidence="3" key="1">
    <citation type="submission" date="2022-11" db="UniProtKB">
        <authorList>
            <consortium name="WormBaseParasite"/>
        </authorList>
    </citation>
    <scope>IDENTIFICATION</scope>
</reference>